<comment type="caution">
    <text evidence="1">The sequence shown here is derived from an EMBL/GenBank/DDBJ whole genome shotgun (WGS) entry which is preliminary data.</text>
</comment>
<organism evidence="1 2">
    <name type="scientific">Pseudomonas frederiksbergensis</name>
    <dbReference type="NCBI Taxonomy" id="104087"/>
    <lineage>
        <taxon>Bacteria</taxon>
        <taxon>Pseudomonadati</taxon>
        <taxon>Pseudomonadota</taxon>
        <taxon>Gammaproteobacteria</taxon>
        <taxon>Pseudomonadales</taxon>
        <taxon>Pseudomonadaceae</taxon>
        <taxon>Pseudomonas</taxon>
    </lineage>
</organism>
<sequence length="181" mass="19602">MERLKLRLETITADRDAEKSMKAKARSQRDKVTSELTKALALLTRITGPSFQGQGKAIGEAVTFLSSQSAPADKGQGGPLSELEVLREAVKELEAMRDARVGAKLAQGEPVAWRGCNADGEVVTEWIDGVPPEKMVDLCGNPSSFDKIELAYAEQPAPVAVAPDFKMIGTEQMPPMEYDEP</sequence>
<dbReference type="EMBL" id="JQGJ02000064">
    <property type="protein sequence ID" value="KKK07876.1"/>
    <property type="molecule type" value="Genomic_DNA"/>
</dbReference>
<reference evidence="1 2" key="1">
    <citation type="submission" date="2015-03" db="EMBL/GenBank/DDBJ databases">
        <title>Pseudomonas frederiksbergensis hydrocarbon degrader.</title>
        <authorList>
            <person name="Brown L.M."/>
            <person name="Ruiz O.N."/>
            <person name="Mueller S."/>
            <person name="Gunasekera T.S."/>
        </authorList>
    </citation>
    <scope>NUCLEOTIDE SEQUENCE [LARGE SCALE GENOMIC DNA]</scope>
    <source>
        <strain evidence="1 2">SI8</strain>
    </source>
</reference>
<name>A0A0U1PQE5_9PSED</name>
<gene>
    <name evidence="1" type="ORF">JZ00_31440</name>
</gene>
<evidence type="ECO:0000313" key="2">
    <source>
        <dbReference type="Proteomes" id="UP000030949"/>
    </source>
</evidence>
<dbReference type="Proteomes" id="UP000030949">
    <property type="component" value="Unassembled WGS sequence"/>
</dbReference>
<dbReference type="AlphaFoldDB" id="A0A0U1PQE5"/>
<proteinExistence type="predicted"/>
<evidence type="ECO:0000313" key="1">
    <source>
        <dbReference type="EMBL" id="KKK07876.1"/>
    </source>
</evidence>
<protein>
    <submittedName>
        <fullName evidence="1">Uncharacterized protein</fullName>
    </submittedName>
</protein>
<accession>A0A0U1PQE5</accession>